<gene>
    <name evidence="2" type="ORF">KHU32_09430</name>
</gene>
<comment type="caution">
    <text evidence="2">The sequence shown here is derived from an EMBL/GenBank/DDBJ whole genome shotgun (WGS) entry which is preliminary data.</text>
</comment>
<evidence type="ECO:0000313" key="3">
    <source>
        <dbReference type="Proteomes" id="UP000766336"/>
    </source>
</evidence>
<organism evidence="2 3">
    <name type="scientific">Roseococcus pinisoli</name>
    <dbReference type="NCBI Taxonomy" id="2835040"/>
    <lineage>
        <taxon>Bacteria</taxon>
        <taxon>Pseudomonadati</taxon>
        <taxon>Pseudomonadota</taxon>
        <taxon>Alphaproteobacteria</taxon>
        <taxon>Acetobacterales</taxon>
        <taxon>Roseomonadaceae</taxon>
        <taxon>Roseococcus</taxon>
    </lineage>
</organism>
<dbReference type="Proteomes" id="UP000766336">
    <property type="component" value="Unassembled WGS sequence"/>
</dbReference>
<evidence type="ECO:0000313" key="2">
    <source>
        <dbReference type="EMBL" id="MBS7811157.1"/>
    </source>
</evidence>
<keyword evidence="3" id="KW-1185">Reference proteome</keyword>
<sequence>MKPYPLPARIGVLVCDGTKALLLRNEGDALSPRLATVSAIDNPQPPSRELGTDRPGRLRSSDGAARSATDEGDLHDQAETDFLVRVAAMLDEAVRGQEIKELLLVAPPRALGVLRGKLSAAVKEIVSEELAKDLTKLPVDQIAKHLLAA</sequence>
<evidence type="ECO:0000256" key="1">
    <source>
        <dbReference type="SAM" id="MobiDB-lite"/>
    </source>
</evidence>
<dbReference type="InterPro" id="IPR019291">
    <property type="entry name" value="Host_attachment_protein"/>
</dbReference>
<name>A0ABS5QCB3_9PROT</name>
<dbReference type="RefSeq" id="WP_213669846.1">
    <property type="nucleotide sequence ID" value="NZ_JAHCDA010000002.1"/>
</dbReference>
<dbReference type="EMBL" id="JAHCDA010000002">
    <property type="protein sequence ID" value="MBS7811157.1"/>
    <property type="molecule type" value="Genomic_DNA"/>
</dbReference>
<protein>
    <submittedName>
        <fullName evidence="2">Host attachment protein</fullName>
    </submittedName>
</protein>
<proteinExistence type="predicted"/>
<reference evidence="2 3" key="1">
    <citation type="submission" date="2021-05" db="EMBL/GenBank/DDBJ databases">
        <title>Roseococcus sp. XZZS9, whole genome shotgun sequencing project.</title>
        <authorList>
            <person name="Zhao G."/>
            <person name="Shen L."/>
        </authorList>
    </citation>
    <scope>NUCLEOTIDE SEQUENCE [LARGE SCALE GENOMIC DNA]</scope>
    <source>
        <strain evidence="2 3">XZZS9</strain>
    </source>
</reference>
<feature type="region of interest" description="Disordered" evidence="1">
    <location>
        <begin position="38"/>
        <end position="74"/>
    </location>
</feature>
<dbReference type="Pfam" id="PF10116">
    <property type="entry name" value="Host_attach"/>
    <property type="match status" value="1"/>
</dbReference>
<accession>A0ABS5QCB3</accession>
<feature type="compositionally biased region" description="Basic and acidic residues" evidence="1">
    <location>
        <begin position="50"/>
        <end position="60"/>
    </location>
</feature>